<protein>
    <submittedName>
        <fullName evidence="7">Helicase ATP-binding domain-containing protein</fullName>
    </submittedName>
</protein>
<evidence type="ECO:0000256" key="4">
    <source>
        <dbReference type="ARBA" id="ARBA00022840"/>
    </source>
</evidence>
<dbReference type="WBParaSite" id="PgR166_g001_t01">
    <property type="protein sequence ID" value="PgR166_g001_t01"/>
    <property type="gene ID" value="PgR166_g001"/>
</dbReference>
<dbReference type="AlphaFoldDB" id="A0A915CGQ6"/>
<dbReference type="InterPro" id="IPR027417">
    <property type="entry name" value="P-loop_NTPase"/>
</dbReference>
<feature type="domain" description="Helicase ATP-binding" evidence="5">
    <location>
        <begin position="544"/>
        <end position="643"/>
    </location>
</feature>
<dbReference type="Proteomes" id="UP000887569">
    <property type="component" value="Unplaced"/>
</dbReference>
<evidence type="ECO:0000256" key="1">
    <source>
        <dbReference type="ARBA" id="ARBA00022741"/>
    </source>
</evidence>
<dbReference type="PANTHER" id="PTHR47961">
    <property type="entry name" value="DNA POLYMERASE THETA, PUTATIVE (AFU_ORTHOLOGUE AFUA_1G05260)-RELATED"/>
    <property type="match status" value="1"/>
</dbReference>
<keyword evidence="4" id="KW-0067">ATP-binding</keyword>
<keyword evidence="1" id="KW-0547">Nucleotide-binding</keyword>
<evidence type="ECO:0000256" key="3">
    <source>
        <dbReference type="ARBA" id="ARBA00022806"/>
    </source>
</evidence>
<proteinExistence type="predicted"/>
<evidence type="ECO:0000313" key="6">
    <source>
        <dbReference type="Proteomes" id="UP000887569"/>
    </source>
</evidence>
<organism evidence="6 7">
    <name type="scientific">Parascaris univalens</name>
    <name type="common">Nematode worm</name>
    <dbReference type="NCBI Taxonomy" id="6257"/>
    <lineage>
        <taxon>Eukaryota</taxon>
        <taxon>Metazoa</taxon>
        <taxon>Ecdysozoa</taxon>
        <taxon>Nematoda</taxon>
        <taxon>Chromadorea</taxon>
        <taxon>Rhabditida</taxon>
        <taxon>Spirurina</taxon>
        <taxon>Ascaridomorpha</taxon>
        <taxon>Ascaridoidea</taxon>
        <taxon>Ascarididae</taxon>
        <taxon>Parascaris</taxon>
    </lineage>
</organism>
<dbReference type="GO" id="GO:0004386">
    <property type="term" value="F:helicase activity"/>
    <property type="evidence" value="ECO:0007669"/>
    <property type="project" value="UniProtKB-KW"/>
</dbReference>
<dbReference type="SUPFAM" id="SSF52540">
    <property type="entry name" value="P-loop containing nucleoside triphosphate hydrolases"/>
    <property type="match status" value="1"/>
</dbReference>
<sequence>MRREKISEFCGSGDPLVISSKTTLTIAEKRIAGKISPDTSDDRLQKVTLKGINEVKEVEIGELHPYEVCKAEIKSAARGCDTMGAWNLCAKFETLERIVKSLGSNGVMYRSLFCMHVFANVAEAAFFNELLLAKAGLCEGEVDDEILRQIASIISGIRSIVGWKAFQEAVVTNWQKALSSERFRSDPPLYYASMRSGEDRANSRNIAEEFYRSLEKSLCITIRRPCASDFKVSWNYSRRICWKKAKMEKLEVQKKNSHNVAAVDSNSTAISASADEPCSSQSGKKNSVFELLRSIEGLYEDSESIERHVVELLTSARTDDALQGELIDLLGIEQFDLVGALLECRASLLAEADAMKDESKKHSKIAQMMTLKPAKNSPQYCQQVVVQSKMEADLRREARREQKRANKQLNRITHAFGEAEKLELELAQRDIMRQRQLELIAAQSTPSTEGNRISVVHRERYPFVFDATLANDEPTLIINGTKLCVPVGTKRIDHRTYEEVTVPPSDITSIQDVRHIYIKDMDELGQLAFKGYEKLNVIQSIVFEQAYKTRENLLICAPTGAGKTNIALLAILNVVHGYIHKGVVQKDDFKIIYIAPMKALATEMTENFGKRLEAIGLKVRELTGDTTLSKKGNRRNSDVGFNT</sequence>
<dbReference type="InterPro" id="IPR050474">
    <property type="entry name" value="Hel308_SKI2-like"/>
</dbReference>
<evidence type="ECO:0000256" key="2">
    <source>
        <dbReference type="ARBA" id="ARBA00022801"/>
    </source>
</evidence>
<dbReference type="GO" id="GO:0016787">
    <property type="term" value="F:hydrolase activity"/>
    <property type="evidence" value="ECO:0007669"/>
    <property type="project" value="UniProtKB-KW"/>
</dbReference>
<dbReference type="InterPro" id="IPR011545">
    <property type="entry name" value="DEAD/DEAH_box_helicase_dom"/>
</dbReference>
<evidence type="ECO:0000313" key="7">
    <source>
        <dbReference type="WBParaSite" id="PgR166_g001_t01"/>
    </source>
</evidence>
<dbReference type="PROSITE" id="PS51192">
    <property type="entry name" value="HELICASE_ATP_BIND_1"/>
    <property type="match status" value="1"/>
</dbReference>
<evidence type="ECO:0000259" key="5">
    <source>
        <dbReference type="PROSITE" id="PS51192"/>
    </source>
</evidence>
<accession>A0A915CGQ6</accession>
<dbReference type="PANTHER" id="PTHR47961:SF13">
    <property type="entry name" value="ACTIVATING SIGNAL COINTEGRATOR 1 COMPLEX SUBUNIT 3"/>
    <property type="match status" value="1"/>
</dbReference>
<dbReference type="GO" id="GO:0003676">
    <property type="term" value="F:nucleic acid binding"/>
    <property type="evidence" value="ECO:0007669"/>
    <property type="project" value="InterPro"/>
</dbReference>
<keyword evidence="3" id="KW-0347">Helicase</keyword>
<dbReference type="GO" id="GO:0005524">
    <property type="term" value="F:ATP binding"/>
    <property type="evidence" value="ECO:0007669"/>
    <property type="project" value="UniProtKB-KW"/>
</dbReference>
<dbReference type="Gene3D" id="3.40.50.300">
    <property type="entry name" value="P-loop containing nucleotide triphosphate hydrolases"/>
    <property type="match status" value="1"/>
</dbReference>
<reference evidence="7" key="1">
    <citation type="submission" date="2022-11" db="UniProtKB">
        <authorList>
            <consortium name="WormBaseParasite"/>
        </authorList>
    </citation>
    <scope>IDENTIFICATION</scope>
</reference>
<name>A0A915CGQ6_PARUN</name>
<dbReference type="Pfam" id="PF00270">
    <property type="entry name" value="DEAD"/>
    <property type="match status" value="1"/>
</dbReference>
<dbReference type="InterPro" id="IPR014001">
    <property type="entry name" value="Helicase_ATP-bd"/>
</dbReference>
<keyword evidence="6" id="KW-1185">Reference proteome</keyword>
<keyword evidence="2" id="KW-0378">Hydrolase</keyword>